<dbReference type="EnsemblMetazoa" id="ASIC003716-RA">
    <property type="protein sequence ID" value="ASIC003716-PA"/>
    <property type="gene ID" value="ASIC003716"/>
</dbReference>
<reference evidence="3" key="2">
    <citation type="submission" date="2020-05" db="UniProtKB">
        <authorList>
            <consortium name="EnsemblMetazoa"/>
        </authorList>
    </citation>
    <scope>IDENTIFICATION</scope>
</reference>
<dbReference type="EMBL" id="KE524785">
    <property type="protein sequence ID" value="KFB36657.1"/>
    <property type="molecule type" value="Genomic_DNA"/>
</dbReference>
<accession>A0A084VFB3</accession>
<feature type="compositionally biased region" description="Basic and acidic residues" evidence="1">
    <location>
        <begin position="75"/>
        <end position="89"/>
    </location>
</feature>
<protein>
    <submittedName>
        <fullName evidence="2 3">ATP-dependent helicase</fullName>
    </submittedName>
</protein>
<evidence type="ECO:0000313" key="2">
    <source>
        <dbReference type="EMBL" id="KFB36657.1"/>
    </source>
</evidence>
<dbReference type="GO" id="GO:0004386">
    <property type="term" value="F:helicase activity"/>
    <property type="evidence" value="ECO:0007669"/>
    <property type="project" value="UniProtKB-KW"/>
</dbReference>
<organism evidence="2">
    <name type="scientific">Anopheles sinensis</name>
    <name type="common">Mosquito</name>
    <dbReference type="NCBI Taxonomy" id="74873"/>
    <lineage>
        <taxon>Eukaryota</taxon>
        <taxon>Metazoa</taxon>
        <taxon>Ecdysozoa</taxon>
        <taxon>Arthropoda</taxon>
        <taxon>Hexapoda</taxon>
        <taxon>Insecta</taxon>
        <taxon>Pterygota</taxon>
        <taxon>Neoptera</taxon>
        <taxon>Endopterygota</taxon>
        <taxon>Diptera</taxon>
        <taxon>Nematocera</taxon>
        <taxon>Culicoidea</taxon>
        <taxon>Culicidae</taxon>
        <taxon>Anophelinae</taxon>
        <taxon>Anopheles</taxon>
    </lineage>
</organism>
<reference evidence="2 4" key="1">
    <citation type="journal article" date="2014" name="BMC Genomics">
        <title>Genome sequence of Anopheles sinensis provides insight into genetics basis of mosquito competence for malaria parasites.</title>
        <authorList>
            <person name="Zhou D."/>
            <person name="Zhang D."/>
            <person name="Ding G."/>
            <person name="Shi L."/>
            <person name="Hou Q."/>
            <person name="Ye Y."/>
            <person name="Xu Y."/>
            <person name="Zhou H."/>
            <person name="Xiong C."/>
            <person name="Li S."/>
            <person name="Yu J."/>
            <person name="Hong S."/>
            <person name="Yu X."/>
            <person name="Zou P."/>
            <person name="Chen C."/>
            <person name="Chang X."/>
            <person name="Wang W."/>
            <person name="Lv Y."/>
            <person name="Sun Y."/>
            <person name="Ma L."/>
            <person name="Shen B."/>
            <person name="Zhu C."/>
        </authorList>
    </citation>
    <scope>NUCLEOTIDE SEQUENCE [LARGE SCALE GENOMIC DNA]</scope>
</reference>
<dbReference type="VEuPathDB" id="VectorBase:ASIC003716"/>
<gene>
    <name evidence="2" type="ORF">ZHAS_00003716</name>
</gene>
<evidence type="ECO:0000256" key="1">
    <source>
        <dbReference type="SAM" id="MobiDB-lite"/>
    </source>
</evidence>
<keyword evidence="2" id="KW-0378">Hydrolase</keyword>
<keyword evidence="2" id="KW-0547">Nucleotide-binding</keyword>
<evidence type="ECO:0000313" key="3">
    <source>
        <dbReference type="EnsemblMetazoa" id="ASIC003716-PA"/>
    </source>
</evidence>
<evidence type="ECO:0000313" key="4">
    <source>
        <dbReference type="Proteomes" id="UP000030765"/>
    </source>
</evidence>
<proteinExistence type="predicted"/>
<feature type="compositionally biased region" description="Acidic residues" evidence="1">
    <location>
        <begin position="65"/>
        <end position="74"/>
    </location>
</feature>
<feature type="region of interest" description="Disordered" evidence="1">
    <location>
        <begin position="56"/>
        <end position="89"/>
    </location>
</feature>
<dbReference type="AlphaFoldDB" id="A0A084VFB3"/>
<keyword evidence="2" id="KW-0347">Helicase</keyword>
<sequence length="135" mass="14569">MVAQSEGYITIQAAIANPKCSVIHFRALLGRSFITIVSSSPDRNAMRAVTSRVASNRCSRTSSVENEEAVEEEDASNKSRSRVEERRLRAGDEGAPLLRLLHSLATMTKAMAAKATAASGVIANLIYAIPRRSAH</sequence>
<name>A0A084VFB3_ANOSI</name>
<dbReference type="Proteomes" id="UP000030765">
    <property type="component" value="Unassembled WGS sequence"/>
</dbReference>
<keyword evidence="2" id="KW-0067">ATP-binding</keyword>
<keyword evidence="4" id="KW-1185">Reference proteome</keyword>
<dbReference type="EMBL" id="ATLV01012374">
    <property type="status" value="NOT_ANNOTATED_CDS"/>
    <property type="molecule type" value="Genomic_DNA"/>
</dbReference>